<dbReference type="Pfam" id="PF08336">
    <property type="entry name" value="P4Ha_N"/>
    <property type="match status" value="1"/>
</dbReference>
<proteinExistence type="predicted"/>
<organism evidence="3">
    <name type="scientific">Drosophila rhopaloa</name>
    <name type="common">Fruit fly</name>
    <dbReference type="NCBI Taxonomy" id="1041015"/>
    <lineage>
        <taxon>Eukaryota</taxon>
        <taxon>Metazoa</taxon>
        <taxon>Ecdysozoa</taxon>
        <taxon>Arthropoda</taxon>
        <taxon>Hexapoda</taxon>
        <taxon>Insecta</taxon>
        <taxon>Pterygota</taxon>
        <taxon>Neoptera</taxon>
        <taxon>Endopterygota</taxon>
        <taxon>Diptera</taxon>
        <taxon>Brachycera</taxon>
        <taxon>Muscomorpha</taxon>
        <taxon>Ephydroidea</taxon>
        <taxon>Drosophilidae</taxon>
        <taxon>Drosophila</taxon>
        <taxon>Sophophora</taxon>
    </lineage>
</organism>
<dbReference type="RefSeq" id="XP_016980694.1">
    <property type="nucleotide sequence ID" value="XM_017125205.1"/>
</dbReference>
<dbReference type="GO" id="GO:0005783">
    <property type="term" value="C:endoplasmic reticulum"/>
    <property type="evidence" value="ECO:0007669"/>
    <property type="project" value="InterPro"/>
</dbReference>
<dbReference type="GO" id="GO:0004656">
    <property type="term" value="F:procollagen-proline 4-dioxygenase activity"/>
    <property type="evidence" value="ECO:0007669"/>
    <property type="project" value="InterPro"/>
</dbReference>
<protein>
    <submittedName>
        <fullName evidence="3">Prolyl 4-hydroxylase subunit alpha-1-like</fullName>
    </submittedName>
</protein>
<name>A0A6P4EVE0_DRORH</name>
<dbReference type="AlphaFoldDB" id="A0A6P4EVE0"/>
<keyword evidence="1" id="KW-0732">Signal</keyword>
<sequence>MANFGLVFFIIFSLVFTHGQMVHHRFARSMSSMDNLLKLIEDLAFNLEYYAADLAKKAHTINKGIDQMMKRHLQVQEKSKHFWGSPFNSFTLIRHMKADWISWKIYMKKPVGLDKLAYLESKKHSLPQKWDFAEAAEGIRRMQLVYGMSAKDIANGLLNGVQYNSSLTARDCLEMGVHLMKTSRWLDSENWIREGFRALERSDPQPEMDLLRAPISSELYRTLARIRQMQNKPQEGFAAYQAALKESPHDPALFKEFQSADTKVLTEPGAHLNLSQSEKPIRPDNLLLYPLLQWSL</sequence>
<feature type="signal peptide" evidence="1">
    <location>
        <begin position="1"/>
        <end position="19"/>
    </location>
</feature>
<accession>A0A6P4EVE0</accession>
<gene>
    <name evidence="3" type="primary">LOC108045784</name>
</gene>
<dbReference type="InterPro" id="IPR011990">
    <property type="entry name" value="TPR-like_helical_dom_sf"/>
</dbReference>
<evidence type="ECO:0000259" key="2">
    <source>
        <dbReference type="Pfam" id="PF08336"/>
    </source>
</evidence>
<evidence type="ECO:0000256" key="1">
    <source>
        <dbReference type="SAM" id="SignalP"/>
    </source>
</evidence>
<dbReference type="Gene3D" id="6.10.140.1460">
    <property type="match status" value="1"/>
</dbReference>
<evidence type="ECO:0000313" key="3">
    <source>
        <dbReference type="RefSeq" id="XP_016980694.1"/>
    </source>
</evidence>
<dbReference type="OrthoDB" id="7882996at2759"/>
<reference evidence="3" key="1">
    <citation type="submission" date="2025-08" db="UniProtKB">
        <authorList>
            <consortium name="RefSeq"/>
        </authorList>
    </citation>
    <scope>IDENTIFICATION</scope>
</reference>
<feature type="domain" description="Prolyl 4-hydroxylase N-terminal" evidence="2">
    <location>
        <begin position="29"/>
        <end position="160"/>
    </location>
</feature>
<dbReference type="InterPro" id="IPR013547">
    <property type="entry name" value="P4H_N"/>
</dbReference>
<feature type="chain" id="PRO_5028109581" evidence="1">
    <location>
        <begin position="20"/>
        <end position="296"/>
    </location>
</feature>
<dbReference type="Gene3D" id="1.25.40.10">
    <property type="entry name" value="Tetratricopeptide repeat domain"/>
    <property type="match status" value="1"/>
</dbReference>